<dbReference type="SMART" id="SM00202">
    <property type="entry name" value="SR"/>
    <property type="match status" value="3"/>
</dbReference>
<feature type="domain" description="SRCR" evidence="11">
    <location>
        <begin position="369"/>
        <end position="469"/>
    </location>
</feature>
<dbReference type="Proteomes" id="UP000579812">
    <property type="component" value="Unassembled WGS sequence"/>
</dbReference>
<feature type="compositionally biased region" description="Acidic residues" evidence="9">
    <location>
        <begin position="43"/>
        <end position="52"/>
    </location>
</feature>
<dbReference type="GO" id="GO:0016020">
    <property type="term" value="C:membrane"/>
    <property type="evidence" value="ECO:0007669"/>
    <property type="project" value="InterPro"/>
</dbReference>
<dbReference type="SUPFAM" id="SSF48726">
    <property type="entry name" value="Immunoglobulin"/>
    <property type="match status" value="3"/>
</dbReference>
<evidence type="ECO:0000256" key="6">
    <source>
        <dbReference type="ARBA" id="ARBA00023180"/>
    </source>
</evidence>
<evidence type="ECO:0000256" key="5">
    <source>
        <dbReference type="ARBA" id="ARBA00023157"/>
    </source>
</evidence>
<dbReference type="Gene3D" id="3.10.250.10">
    <property type="entry name" value="SRCR-like domain"/>
    <property type="match status" value="3"/>
</dbReference>
<dbReference type="InterPro" id="IPR003599">
    <property type="entry name" value="Ig_sub"/>
</dbReference>
<dbReference type="PROSITE" id="PS00420">
    <property type="entry name" value="SRCR_1"/>
    <property type="match status" value="1"/>
</dbReference>
<feature type="disulfide bond" evidence="8">
    <location>
        <begin position="394"/>
        <end position="458"/>
    </location>
</feature>
<keyword evidence="5 8" id="KW-1015">Disulfide bond</keyword>
<feature type="region of interest" description="Disordered" evidence="9">
    <location>
        <begin position="1"/>
        <end position="52"/>
    </location>
</feature>
<dbReference type="FunFam" id="3.10.250.10:FF:000003">
    <property type="entry name" value="Deleted in malignant brain tumors 1"/>
    <property type="match status" value="1"/>
</dbReference>
<dbReference type="PANTHER" id="PTHR19331">
    <property type="entry name" value="SCAVENGER RECEPTOR DOMAIN-CONTAINING"/>
    <property type="match status" value="1"/>
</dbReference>
<name>A0A7J6D9R4_9TELE</name>
<sequence>MQDVLYNNQNEGNAEDDYELVDLDDDEHEDVNSDQDSVNVDPNDSEPDYVNVETDDSEQCQCRYYRSQKHAAVSPGENIQFNCTTPKPRCNATAEFQLFRNGSSVSSQTHVSSVTFNLVNVYVSHQGSYSCCYSYQNNNYQKKSPLSNTVIINVVNLQQPSISHSAPDGWFHVGPQGPVINRGHSFTIICSIQSQYPGGSFYLFRGSSITRTESAVSHSASFFFPEADFSQEGNYSCVYEVSVSSRSFRSSASELLLITITGDYSFRLVNGKNECSGRVEILYNGQWGTVCDDGWDMNDAAVVCRQLGCGSAISAQTSAHFGQGSGQIWLDDVGCSGHESSLTQCSHHSIGTHNCDHSEDAGVICSQDIRLVNGSDSCCGRVEIHHKGQWGTVCDDNWDLNDAAVVCRQLRCGSAISAPHKAAYGPGSGSIWLDDVKCSGSEGALTQCSHSGLGSHNCKHSEDAGVVCSAGELQLPTLSLTSTHAVVSCGENIQFSCTTPKPRCNANAEFQLFRNGSSESSQTHVSSVNFSLNVNTSHQGSYSCRYSYQNNTVKSPLSNTVIINVGDRNISLVNGLDACSGRVEIHNNGTWWTVCGDSWDIDDAAVVCRQLGCGRAIIADGQALFGVGDLHVNCKGKEFSTTQCFHQRNENNCPQSNNAGVICSASSVIIIGAVVTALLLISCALLIIFLVRRRQKQKKIQICSHSKDAVNMRDVLHNDQNEDNAEDDYEVVDMDDGDHKDVNSDSDQDYGNVSQDDSEADYVNMEKDDSEQDYVNVDITEHRSTLDNNYEDL</sequence>
<dbReference type="FunFam" id="3.10.250.10:FF:000006">
    <property type="entry name" value="neurotrypsin isoform X2"/>
    <property type="match status" value="1"/>
</dbReference>
<evidence type="ECO:0000256" key="3">
    <source>
        <dbReference type="ARBA" id="ARBA00022729"/>
    </source>
</evidence>
<dbReference type="PRINTS" id="PR00258">
    <property type="entry name" value="SPERACTRCPTR"/>
</dbReference>
<gene>
    <name evidence="13" type="ORF">G5714_003535</name>
</gene>
<feature type="disulfide bond" evidence="8">
    <location>
        <begin position="335"/>
        <end position="345"/>
    </location>
</feature>
<dbReference type="SUPFAM" id="SSF56487">
    <property type="entry name" value="SRCR-like"/>
    <property type="match status" value="3"/>
</dbReference>
<dbReference type="InterPro" id="IPR001190">
    <property type="entry name" value="SRCR"/>
</dbReference>
<feature type="domain" description="Ig-like" evidence="12">
    <location>
        <begin position="160"/>
        <end position="253"/>
    </location>
</feature>
<dbReference type="Pfam" id="PF00047">
    <property type="entry name" value="ig"/>
    <property type="match status" value="1"/>
</dbReference>
<keyword evidence="10" id="KW-1133">Transmembrane helix</keyword>
<feature type="compositionally biased region" description="Polar residues" evidence="9">
    <location>
        <begin position="1"/>
        <end position="12"/>
    </location>
</feature>
<feature type="compositionally biased region" description="Acidic residues" evidence="9">
    <location>
        <begin position="13"/>
        <end position="33"/>
    </location>
</feature>
<feature type="domain" description="SRCR" evidence="11">
    <location>
        <begin position="570"/>
        <end position="664"/>
    </location>
</feature>
<dbReference type="CDD" id="cd12087">
    <property type="entry name" value="TM_EGFR-like"/>
    <property type="match status" value="1"/>
</dbReference>
<feature type="disulfide bond" evidence="8">
    <location>
        <begin position="304"/>
        <end position="365"/>
    </location>
</feature>
<accession>A0A7J6D9R4</accession>
<keyword evidence="2" id="KW-0964">Secreted</keyword>
<dbReference type="InterPro" id="IPR013151">
    <property type="entry name" value="Immunoglobulin_dom"/>
</dbReference>
<dbReference type="EMBL" id="JAAMOB010000003">
    <property type="protein sequence ID" value="KAF4116046.1"/>
    <property type="molecule type" value="Genomic_DNA"/>
</dbReference>
<evidence type="ECO:0000313" key="13">
    <source>
        <dbReference type="EMBL" id="KAF4116046.1"/>
    </source>
</evidence>
<keyword evidence="14" id="KW-1185">Reference proteome</keyword>
<dbReference type="InterPro" id="IPR036772">
    <property type="entry name" value="SRCR-like_dom_sf"/>
</dbReference>
<dbReference type="AlphaFoldDB" id="A0A7J6D9R4"/>
<evidence type="ECO:0000259" key="11">
    <source>
        <dbReference type="PROSITE" id="PS50287"/>
    </source>
</evidence>
<feature type="disulfide bond" evidence="8">
    <location>
        <begin position="291"/>
        <end position="355"/>
    </location>
</feature>
<keyword evidence="3" id="KW-0732">Signal</keyword>
<evidence type="ECO:0000313" key="14">
    <source>
        <dbReference type="Proteomes" id="UP000579812"/>
    </source>
</evidence>
<dbReference type="InterPro" id="IPR013783">
    <property type="entry name" value="Ig-like_fold"/>
</dbReference>
<comment type="caution">
    <text evidence="13">The sequence shown here is derived from an EMBL/GenBank/DDBJ whole genome shotgun (WGS) entry which is preliminary data.</text>
</comment>
<feature type="domain" description="Ig-like" evidence="12">
    <location>
        <begin position="476"/>
        <end position="558"/>
    </location>
</feature>
<dbReference type="InterPro" id="IPR036179">
    <property type="entry name" value="Ig-like_dom_sf"/>
</dbReference>
<feature type="disulfide bond" evidence="8">
    <location>
        <begin position="634"/>
        <end position="644"/>
    </location>
</feature>
<comment type="caution">
    <text evidence="8">Lacks conserved residue(s) required for the propagation of feature annotation.</text>
</comment>
<keyword evidence="7" id="KW-0393">Immunoglobulin domain</keyword>
<dbReference type="Gene3D" id="2.60.40.10">
    <property type="entry name" value="Immunoglobulins"/>
    <property type="match status" value="3"/>
</dbReference>
<feature type="domain" description="SRCR" evidence="11">
    <location>
        <begin position="266"/>
        <end position="366"/>
    </location>
</feature>
<proteinExistence type="predicted"/>
<evidence type="ECO:0000256" key="7">
    <source>
        <dbReference type="ARBA" id="ARBA00023319"/>
    </source>
</evidence>
<dbReference type="PANTHER" id="PTHR19331:SF22">
    <property type="entry name" value="DELETED IN MALIGNANT BRAIN TUMORS 1 PROTEIN"/>
    <property type="match status" value="1"/>
</dbReference>
<comment type="subcellular location">
    <subcellularLocation>
        <location evidence="1">Secreted</location>
    </subcellularLocation>
</comment>
<dbReference type="Pfam" id="PF00530">
    <property type="entry name" value="SRCR"/>
    <property type="match status" value="3"/>
</dbReference>
<feature type="disulfide bond" evidence="8">
    <location>
        <begin position="438"/>
        <end position="448"/>
    </location>
</feature>
<organism evidence="13 14">
    <name type="scientific">Onychostoma macrolepis</name>
    <dbReference type="NCBI Taxonomy" id="369639"/>
    <lineage>
        <taxon>Eukaryota</taxon>
        <taxon>Metazoa</taxon>
        <taxon>Chordata</taxon>
        <taxon>Craniata</taxon>
        <taxon>Vertebrata</taxon>
        <taxon>Euteleostomi</taxon>
        <taxon>Actinopterygii</taxon>
        <taxon>Neopterygii</taxon>
        <taxon>Teleostei</taxon>
        <taxon>Ostariophysi</taxon>
        <taxon>Cypriniformes</taxon>
        <taxon>Cyprinidae</taxon>
        <taxon>Acrossocheilinae</taxon>
        <taxon>Onychostoma</taxon>
    </lineage>
</organism>
<dbReference type="FunFam" id="3.10.250.10:FF:000009">
    <property type="entry name" value="WC1"/>
    <property type="match status" value="1"/>
</dbReference>
<dbReference type="SMART" id="SM00409">
    <property type="entry name" value="IG"/>
    <property type="match status" value="3"/>
</dbReference>
<evidence type="ECO:0000256" key="4">
    <source>
        <dbReference type="ARBA" id="ARBA00022737"/>
    </source>
</evidence>
<dbReference type="PROSITE" id="PS50835">
    <property type="entry name" value="IG_LIKE"/>
    <property type="match status" value="3"/>
</dbReference>
<keyword evidence="4" id="KW-0677">Repeat</keyword>
<protein>
    <recommendedName>
        <fullName evidence="15">Deleted in malignant brain tumors 1 protein-like</fullName>
    </recommendedName>
</protein>
<keyword evidence="6" id="KW-0325">Glycoprotein</keyword>
<evidence type="ECO:0000259" key="12">
    <source>
        <dbReference type="PROSITE" id="PS50835"/>
    </source>
</evidence>
<keyword evidence="10" id="KW-0472">Membrane</keyword>
<evidence type="ECO:0000256" key="2">
    <source>
        <dbReference type="ARBA" id="ARBA00022525"/>
    </source>
</evidence>
<dbReference type="InterPro" id="IPR007110">
    <property type="entry name" value="Ig-like_dom"/>
</dbReference>
<evidence type="ECO:0000256" key="9">
    <source>
        <dbReference type="SAM" id="MobiDB-lite"/>
    </source>
</evidence>
<evidence type="ECO:0000256" key="1">
    <source>
        <dbReference type="ARBA" id="ARBA00004613"/>
    </source>
</evidence>
<feature type="disulfide bond" evidence="8">
    <location>
        <begin position="407"/>
        <end position="468"/>
    </location>
</feature>
<feature type="domain" description="Ig-like" evidence="12">
    <location>
        <begin position="47"/>
        <end position="147"/>
    </location>
</feature>
<dbReference type="PROSITE" id="PS50287">
    <property type="entry name" value="SRCR_2"/>
    <property type="match status" value="3"/>
</dbReference>
<keyword evidence="10" id="KW-0812">Transmembrane</keyword>
<evidence type="ECO:0000256" key="10">
    <source>
        <dbReference type="SAM" id="Phobius"/>
    </source>
</evidence>
<evidence type="ECO:0008006" key="15">
    <source>
        <dbReference type="Google" id="ProtNLM"/>
    </source>
</evidence>
<evidence type="ECO:0000256" key="8">
    <source>
        <dbReference type="PROSITE-ProRule" id="PRU00196"/>
    </source>
</evidence>
<dbReference type="Pfam" id="PF13895">
    <property type="entry name" value="Ig_2"/>
    <property type="match status" value="1"/>
</dbReference>
<feature type="region of interest" description="Disordered" evidence="9">
    <location>
        <begin position="734"/>
        <end position="759"/>
    </location>
</feature>
<feature type="transmembrane region" description="Helical" evidence="10">
    <location>
        <begin position="668"/>
        <end position="691"/>
    </location>
</feature>
<reference evidence="13 14" key="1">
    <citation type="submission" date="2020-04" db="EMBL/GenBank/DDBJ databases">
        <title>Chromosome-level genome assembly of a cyprinid fish Onychostoma macrolepis by integration of Nanopore Sequencing, Bionano and Hi-C technology.</title>
        <authorList>
            <person name="Wang D."/>
        </authorList>
    </citation>
    <scope>NUCLEOTIDE SEQUENCE [LARGE SCALE GENOMIC DNA]</scope>
    <source>
        <strain evidence="13">SWU-2019</strain>
        <tissue evidence="13">Muscle</tissue>
    </source>
</reference>